<dbReference type="GO" id="GO:0042273">
    <property type="term" value="P:ribosomal large subunit biogenesis"/>
    <property type="evidence" value="ECO:0007669"/>
    <property type="project" value="TreeGrafter"/>
</dbReference>
<dbReference type="GO" id="GO:0045944">
    <property type="term" value="P:positive regulation of transcription by RNA polymerase II"/>
    <property type="evidence" value="ECO:0007669"/>
    <property type="project" value="TreeGrafter"/>
</dbReference>
<evidence type="ECO:0000256" key="1">
    <source>
        <dbReference type="ARBA" id="ARBA00004642"/>
    </source>
</evidence>
<comment type="similarity">
    <text evidence="2">Belongs to the nucleoplasmin family.</text>
</comment>
<dbReference type="InterPro" id="IPR036824">
    <property type="entry name" value="Nucleoplasmin_core_dom_sf"/>
</dbReference>
<name>A0AAW0HER7_MYOGA</name>
<dbReference type="GO" id="GO:0005654">
    <property type="term" value="C:nucleoplasm"/>
    <property type="evidence" value="ECO:0007669"/>
    <property type="project" value="UniProtKB-SubCell"/>
</dbReference>
<keyword evidence="5" id="KW-0539">Nucleus</keyword>
<reference evidence="8 9" key="1">
    <citation type="journal article" date="2023" name="bioRxiv">
        <title>Conserved and derived expression patterns and positive selection on dental genes reveal complex evolutionary context of ever-growing rodent molars.</title>
        <authorList>
            <person name="Calamari Z.T."/>
            <person name="Song A."/>
            <person name="Cohen E."/>
            <person name="Akter M."/>
            <person name="Roy R.D."/>
            <person name="Hallikas O."/>
            <person name="Christensen M.M."/>
            <person name="Li P."/>
            <person name="Marangoni P."/>
            <person name="Jernvall J."/>
            <person name="Klein O.D."/>
        </authorList>
    </citation>
    <scope>NUCLEOTIDE SEQUENCE [LARGE SCALE GENOMIC DNA]</scope>
    <source>
        <strain evidence="8">V071</strain>
    </source>
</reference>
<dbReference type="InterPro" id="IPR024057">
    <property type="entry name" value="Nucleoplasmin_core_dom"/>
</dbReference>
<evidence type="ECO:0000313" key="8">
    <source>
        <dbReference type="EMBL" id="KAK7799925.1"/>
    </source>
</evidence>
<dbReference type="Pfam" id="PF03066">
    <property type="entry name" value="Nucleoplasmin"/>
    <property type="match status" value="1"/>
</dbReference>
<dbReference type="AlphaFoldDB" id="A0AAW0HER7"/>
<feature type="compositionally biased region" description="Acidic residues" evidence="6">
    <location>
        <begin position="144"/>
        <end position="161"/>
    </location>
</feature>
<dbReference type="GO" id="GO:0003682">
    <property type="term" value="F:chromatin binding"/>
    <property type="evidence" value="ECO:0007669"/>
    <property type="project" value="TreeGrafter"/>
</dbReference>
<evidence type="ECO:0000259" key="7">
    <source>
        <dbReference type="Pfam" id="PF03066"/>
    </source>
</evidence>
<comment type="caution">
    <text evidence="8">The sequence shown here is derived from an EMBL/GenBank/DDBJ whole genome shotgun (WGS) entry which is preliminary data.</text>
</comment>
<dbReference type="GO" id="GO:0042274">
    <property type="term" value="P:ribosomal small subunit biogenesis"/>
    <property type="evidence" value="ECO:0007669"/>
    <property type="project" value="TreeGrafter"/>
</dbReference>
<dbReference type="Proteomes" id="UP001488838">
    <property type="component" value="Unassembled WGS sequence"/>
</dbReference>
<feature type="region of interest" description="Disordered" evidence="6">
    <location>
        <begin position="103"/>
        <end position="170"/>
    </location>
</feature>
<evidence type="ECO:0000313" key="9">
    <source>
        <dbReference type="Proteomes" id="UP001488838"/>
    </source>
</evidence>
<feature type="domain" description="Nucleoplasmin core" evidence="7">
    <location>
        <begin position="18"/>
        <end position="81"/>
    </location>
</feature>
<evidence type="ECO:0000256" key="6">
    <source>
        <dbReference type="SAM" id="MobiDB-lite"/>
    </source>
</evidence>
<dbReference type="PANTHER" id="PTHR22747">
    <property type="entry name" value="NUCLEOPLASMIN"/>
    <property type="match status" value="1"/>
</dbReference>
<evidence type="ECO:0000256" key="3">
    <source>
        <dbReference type="ARBA" id="ARBA00020749"/>
    </source>
</evidence>
<evidence type="ECO:0000256" key="2">
    <source>
        <dbReference type="ARBA" id="ARBA00010744"/>
    </source>
</evidence>
<dbReference type="GO" id="GO:0000056">
    <property type="term" value="P:ribosomal small subunit export from nucleus"/>
    <property type="evidence" value="ECO:0007669"/>
    <property type="project" value="TreeGrafter"/>
</dbReference>
<dbReference type="GO" id="GO:0006338">
    <property type="term" value="P:chromatin remodeling"/>
    <property type="evidence" value="ECO:0007669"/>
    <property type="project" value="TreeGrafter"/>
</dbReference>
<keyword evidence="4" id="KW-0143">Chaperone</keyword>
<keyword evidence="9" id="KW-1185">Reference proteome</keyword>
<comment type="subcellular location">
    <subcellularLocation>
        <location evidence="1">Nucleus</location>
        <location evidence="1">Nucleoplasm</location>
    </subcellularLocation>
</comment>
<dbReference type="GO" id="GO:0005813">
    <property type="term" value="C:centrosome"/>
    <property type="evidence" value="ECO:0007669"/>
    <property type="project" value="TreeGrafter"/>
</dbReference>
<protein>
    <recommendedName>
        <fullName evidence="3">Nucleophosmin</fullName>
    </recommendedName>
</protein>
<dbReference type="Gene3D" id="2.60.120.340">
    <property type="entry name" value="Nucleoplasmin core domain"/>
    <property type="match status" value="1"/>
</dbReference>
<proteinExistence type="inferred from homology"/>
<dbReference type="GO" id="GO:0005737">
    <property type="term" value="C:cytoplasm"/>
    <property type="evidence" value="ECO:0007669"/>
    <property type="project" value="TreeGrafter"/>
</dbReference>
<dbReference type="PANTHER" id="PTHR22747:SF28">
    <property type="entry name" value="NUCLEOPHOSMIN"/>
    <property type="match status" value="1"/>
</dbReference>
<gene>
    <name evidence="8" type="ORF">U0070_012016</name>
</gene>
<dbReference type="InterPro" id="IPR004301">
    <property type="entry name" value="Nucleoplasmin"/>
</dbReference>
<dbReference type="GO" id="GO:0042393">
    <property type="term" value="F:histone binding"/>
    <property type="evidence" value="ECO:0007669"/>
    <property type="project" value="TreeGrafter"/>
</dbReference>
<organism evidence="8 9">
    <name type="scientific">Myodes glareolus</name>
    <name type="common">Bank vole</name>
    <name type="synonym">Clethrionomys glareolus</name>
    <dbReference type="NCBI Taxonomy" id="447135"/>
    <lineage>
        <taxon>Eukaryota</taxon>
        <taxon>Metazoa</taxon>
        <taxon>Chordata</taxon>
        <taxon>Craniata</taxon>
        <taxon>Vertebrata</taxon>
        <taxon>Euteleostomi</taxon>
        <taxon>Mammalia</taxon>
        <taxon>Eutheria</taxon>
        <taxon>Euarchontoglires</taxon>
        <taxon>Glires</taxon>
        <taxon>Rodentia</taxon>
        <taxon>Myomorpha</taxon>
        <taxon>Muroidea</taxon>
        <taxon>Cricetidae</taxon>
        <taxon>Arvicolinae</taxon>
        <taxon>Myodes</taxon>
    </lineage>
</organism>
<evidence type="ECO:0000256" key="5">
    <source>
        <dbReference type="ARBA" id="ARBA00023242"/>
    </source>
</evidence>
<dbReference type="GO" id="GO:1990904">
    <property type="term" value="C:ribonucleoprotein complex"/>
    <property type="evidence" value="ECO:0007669"/>
    <property type="project" value="TreeGrafter"/>
</dbReference>
<dbReference type="EMBL" id="JBBHLL010000583">
    <property type="protein sequence ID" value="KAK7799925.1"/>
    <property type="molecule type" value="Genomic_DNA"/>
</dbReference>
<dbReference type="GO" id="GO:0000055">
    <property type="term" value="P:ribosomal large subunit export from nucleus"/>
    <property type="evidence" value="ECO:0007669"/>
    <property type="project" value="TreeGrafter"/>
</dbReference>
<accession>A0AAW0HER7</accession>
<dbReference type="GO" id="GO:0005730">
    <property type="term" value="C:nucleolus"/>
    <property type="evidence" value="ECO:0007669"/>
    <property type="project" value="TreeGrafter"/>
</dbReference>
<dbReference type="GO" id="GO:0010824">
    <property type="term" value="P:regulation of centrosome duplication"/>
    <property type="evidence" value="ECO:0007669"/>
    <property type="project" value="TreeGrafter"/>
</dbReference>
<dbReference type="GO" id="GO:0003723">
    <property type="term" value="F:RNA binding"/>
    <property type="evidence" value="ECO:0007669"/>
    <property type="project" value="TreeGrafter"/>
</dbReference>
<dbReference type="SUPFAM" id="SSF69203">
    <property type="entry name" value="Nucleoplasmin-like core domain"/>
    <property type="match status" value="1"/>
</dbReference>
<sequence>MEDLMDMDMNPFRPQSYLFGCALKADKDHHFTVANDENEHQSSLRMVSLGMGTEGKLHIVEAEAMNYEGSPIRVTLATLKMLKCGPGPVHISGLHMVTVEEYAESEDKNEEDVKVLRMSGKRSASGDGSKVPKKQLRLDKEEYDKDDNEEEEDDFDEEETEEKVPVKKSV</sequence>
<evidence type="ECO:0000256" key="4">
    <source>
        <dbReference type="ARBA" id="ARBA00023186"/>
    </source>
</evidence>